<dbReference type="AlphaFoldDB" id="A0A917Q2N6"/>
<protein>
    <submittedName>
        <fullName evidence="1">Uncharacterized protein</fullName>
    </submittedName>
</protein>
<organism evidence="1 2">
    <name type="scientific">Lentibacillus kapialis</name>
    <dbReference type="NCBI Taxonomy" id="340214"/>
    <lineage>
        <taxon>Bacteria</taxon>
        <taxon>Bacillati</taxon>
        <taxon>Bacillota</taxon>
        <taxon>Bacilli</taxon>
        <taxon>Bacillales</taxon>
        <taxon>Bacillaceae</taxon>
        <taxon>Lentibacillus</taxon>
    </lineage>
</organism>
<accession>A0A917Q2N6</accession>
<dbReference type="Proteomes" id="UP000658382">
    <property type="component" value="Unassembled WGS sequence"/>
</dbReference>
<evidence type="ECO:0000313" key="2">
    <source>
        <dbReference type="Proteomes" id="UP000658382"/>
    </source>
</evidence>
<reference evidence="1" key="1">
    <citation type="journal article" date="2014" name="Int. J. Syst. Evol. Microbiol.">
        <title>Complete genome sequence of Corynebacterium casei LMG S-19264T (=DSM 44701T), isolated from a smear-ripened cheese.</title>
        <authorList>
            <consortium name="US DOE Joint Genome Institute (JGI-PGF)"/>
            <person name="Walter F."/>
            <person name="Albersmeier A."/>
            <person name="Kalinowski J."/>
            <person name="Ruckert C."/>
        </authorList>
    </citation>
    <scope>NUCLEOTIDE SEQUENCE</scope>
    <source>
        <strain evidence="1">JCM 12580</strain>
    </source>
</reference>
<gene>
    <name evidence="1" type="ORF">GCM10007063_32990</name>
</gene>
<reference evidence="1" key="2">
    <citation type="submission" date="2020-09" db="EMBL/GenBank/DDBJ databases">
        <authorList>
            <person name="Sun Q."/>
            <person name="Ohkuma M."/>
        </authorList>
    </citation>
    <scope>NUCLEOTIDE SEQUENCE</scope>
    <source>
        <strain evidence="1">JCM 12580</strain>
    </source>
</reference>
<sequence length="70" mass="7528">MVKHNIPVISLSTCFQEANNAGEVPLKLDATDCADPHSAKWAKITLFSVVMNPHSAIHGKTGQKEGEKGK</sequence>
<evidence type="ECO:0000313" key="1">
    <source>
        <dbReference type="EMBL" id="GGK07894.1"/>
    </source>
</evidence>
<dbReference type="EMBL" id="BMNQ01000079">
    <property type="protein sequence ID" value="GGK07894.1"/>
    <property type="molecule type" value="Genomic_DNA"/>
</dbReference>
<comment type="caution">
    <text evidence="1">The sequence shown here is derived from an EMBL/GenBank/DDBJ whole genome shotgun (WGS) entry which is preliminary data.</text>
</comment>
<proteinExistence type="predicted"/>
<keyword evidence="2" id="KW-1185">Reference proteome</keyword>
<name>A0A917Q2N6_9BACI</name>